<dbReference type="InterPro" id="IPR024790">
    <property type="entry name" value="APC4_long_dom"/>
</dbReference>
<dbReference type="AlphaFoldDB" id="S8EB63"/>
<feature type="domain" description="Anaphase-promoting complex subunit 4 long" evidence="7">
    <location>
        <begin position="267"/>
        <end position="468"/>
    </location>
</feature>
<keyword evidence="9" id="KW-1185">Reference proteome</keyword>
<dbReference type="PANTHER" id="PTHR13260:SF0">
    <property type="entry name" value="ANAPHASE-PROMOTING COMPLEX SUBUNIT 4"/>
    <property type="match status" value="1"/>
</dbReference>
<keyword evidence="5" id="KW-0131">Cell cycle</keyword>
<dbReference type="GO" id="GO:0031145">
    <property type="term" value="P:anaphase-promoting complex-dependent catabolic process"/>
    <property type="evidence" value="ECO:0007669"/>
    <property type="project" value="InterPro"/>
</dbReference>
<dbReference type="PANTHER" id="PTHR13260">
    <property type="entry name" value="ANAPHASE PROMOTING COMPLEX SUBUNIT 4 APC4"/>
    <property type="match status" value="1"/>
</dbReference>
<dbReference type="SUPFAM" id="SSF50978">
    <property type="entry name" value="WD40 repeat-like"/>
    <property type="match status" value="1"/>
</dbReference>
<dbReference type="OrthoDB" id="2110451at2759"/>
<dbReference type="Proteomes" id="UP000015453">
    <property type="component" value="Unassembled WGS sequence"/>
</dbReference>
<dbReference type="Gene3D" id="2.130.10.10">
    <property type="entry name" value="YVTN repeat-like/Quinoprotein amine dehydrogenase"/>
    <property type="match status" value="1"/>
</dbReference>
<evidence type="ECO:0000313" key="9">
    <source>
        <dbReference type="Proteomes" id="UP000015453"/>
    </source>
</evidence>
<organism evidence="8 9">
    <name type="scientific">Genlisea aurea</name>
    <dbReference type="NCBI Taxonomy" id="192259"/>
    <lineage>
        <taxon>Eukaryota</taxon>
        <taxon>Viridiplantae</taxon>
        <taxon>Streptophyta</taxon>
        <taxon>Embryophyta</taxon>
        <taxon>Tracheophyta</taxon>
        <taxon>Spermatophyta</taxon>
        <taxon>Magnoliopsida</taxon>
        <taxon>eudicotyledons</taxon>
        <taxon>Gunneridae</taxon>
        <taxon>Pentapetalae</taxon>
        <taxon>asterids</taxon>
        <taxon>lamiids</taxon>
        <taxon>Lamiales</taxon>
        <taxon>Lentibulariaceae</taxon>
        <taxon>Genlisea</taxon>
    </lineage>
</organism>
<dbReference type="GO" id="GO:0070979">
    <property type="term" value="P:protein K11-linked ubiquitination"/>
    <property type="evidence" value="ECO:0007669"/>
    <property type="project" value="TreeGrafter"/>
</dbReference>
<keyword evidence="4" id="KW-0833">Ubl conjugation pathway</keyword>
<name>S8EB63_9LAMI</name>
<evidence type="ECO:0000256" key="5">
    <source>
        <dbReference type="ARBA" id="ARBA00023306"/>
    </source>
</evidence>
<evidence type="ECO:0000259" key="7">
    <source>
        <dbReference type="Pfam" id="PF12896"/>
    </source>
</evidence>
<keyword evidence="2" id="KW-0132">Cell division</keyword>
<dbReference type="InterPro" id="IPR036322">
    <property type="entry name" value="WD40_repeat_dom_sf"/>
</dbReference>
<evidence type="ECO:0000313" key="8">
    <source>
        <dbReference type="EMBL" id="EPS73153.1"/>
    </source>
</evidence>
<dbReference type="InterPro" id="IPR024789">
    <property type="entry name" value="APC4"/>
</dbReference>
<dbReference type="InterPro" id="IPR024977">
    <property type="entry name" value="Apc4-like_WD40_dom"/>
</dbReference>
<evidence type="ECO:0000259" key="6">
    <source>
        <dbReference type="Pfam" id="PF12894"/>
    </source>
</evidence>
<reference evidence="8 9" key="1">
    <citation type="journal article" date="2013" name="BMC Genomics">
        <title>The miniature genome of a carnivorous plant Genlisea aurea contains a low number of genes and short non-coding sequences.</title>
        <authorList>
            <person name="Leushkin E.V."/>
            <person name="Sutormin R.A."/>
            <person name="Nabieva E.R."/>
            <person name="Penin A.A."/>
            <person name="Kondrashov A.S."/>
            <person name="Logacheva M.D."/>
        </authorList>
    </citation>
    <scope>NUCLEOTIDE SEQUENCE [LARGE SCALE GENOMIC DNA]</scope>
</reference>
<keyword evidence="3" id="KW-0498">Mitosis</keyword>
<dbReference type="Pfam" id="PF12896">
    <property type="entry name" value="ANAPC4"/>
    <property type="match status" value="1"/>
</dbReference>
<feature type="non-terminal residue" evidence="8">
    <location>
        <position position="756"/>
    </location>
</feature>
<dbReference type="GO" id="GO:0051301">
    <property type="term" value="P:cell division"/>
    <property type="evidence" value="ECO:0007669"/>
    <property type="project" value="UniProtKB-KW"/>
</dbReference>
<comment type="caution">
    <text evidence="8">The sequence shown here is derived from an EMBL/GenBank/DDBJ whole genome shotgun (WGS) entry which is preliminary data.</text>
</comment>
<dbReference type="EMBL" id="AUSU01000542">
    <property type="protein sequence ID" value="EPS73153.1"/>
    <property type="molecule type" value="Genomic_DNA"/>
</dbReference>
<dbReference type="Pfam" id="PF12894">
    <property type="entry name" value="ANAPC4_WD40"/>
    <property type="match status" value="1"/>
</dbReference>
<dbReference type="InterPro" id="IPR015943">
    <property type="entry name" value="WD40/YVTN_repeat-like_dom_sf"/>
</dbReference>
<gene>
    <name evidence="8" type="ORF">M569_01601</name>
</gene>
<evidence type="ECO:0000256" key="2">
    <source>
        <dbReference type="ARBA" id="ARBA00022618"/>
    </source>
</evidence>
<dbReference type="GO" id="GO:0005680">
    <property type="term" value="C:anaphase-promoting complex"/>
    <property type="evidence" value="ECO:0007669"/>
    <property type="project" value="InterPro"/>
</dbReference>
<accession>S8EB63</accession>
<protein>
    <recommendedName>
        <fullName evidence="1">Anaphase-promoting complex subunit 4</fullName>
    </recommendedName>
</protein>
<sequence>MEAGDSPRVVPFQLQLDKPLASQVKIAAWNPEKDLLAMVTEDSKLHLHRFNWQRLWTASPAKHITSICWRPDGKAIAVGLDDGAISLHDVENGKLLRCLKSHAVSVSCLNWVEDGKQSMDANDVTPAYEDRTARFFPPAPRAPRTPGLVAVDSSSLMDENDDSFWELFNASHGQFDILCSGDIGGNVHLHIFGIFPIGRVNIHSQDFNNSLMRNKFSCTLENASISKVALSDDRCHINVLFSGTLIAADHEPFEGERATSDLHGFHSMLLDCTIFKNRKNELHQVAQQAVNVEHLIEVIWKSIKTMSKQWSDAMNVYNEKFNSLGNLISDHGIESSPEEEFLSLLCGARTSPAVHQFLVNSLGEAGVKRVAKVVCGAGKELQTIVLDHIQPAAEMIAFRLGELRGLSKWRARFHGVGLDENLINAATEEAGMLLLQIERFIKILSSVVRQFSNFFNWLLKCVKVLMSEPSDQLQPFNSELVILFLKFLYNQDLVGLLLRDFEFDQDTEFDPETKQHVDELVRFGGFQDTGFVRRTLTKEFTQLQNCFKEALEKPLATVSGSILCQDILPLFSVPSSSDSNSSYFSASISYFREAANPRRKLIDYISFMVPDGAFPDAKNCIGIVRRLPCVVENSKNGHSPLEFALLRAPDGYQFVDLSLYKEEKLVLLLNEVDSENSGNSCMMILQAVDFAFVPVTRTSDCGGVHLRLENEKLRRIPHEVVAPLAVSSSRGVGCVFTARKRALVYILEEDEDEVVE</sequence>
<proteinExistence type="predicted"/>
<evidence type="ECO:0000256" key="1">
    <source>
        <dbReference type="ARBA" id="ARBA00016067"/>
    </source>
</evidence>
<evidence type="ECO:0000256" key="4">
    <source>
        <dbReference type="ARBA" id="ARBA00022786"/>
    </source>
</evidence>
<dbReference type="GO" id="GO:0034399">
    <property type="term" value="C:nuclear periphery"/>
    <property type="evidence" value="ECO:0007669"/>
    <property type="project" value="TreeGrafter"/>
</dbReference>
<evidence type="ECO:0000256" key="3">
    <source>
        <dbReference type="ARBA" id="ARBA00022776"/>
    </source>
</evidence>
<feature type="domain" description="Anaphase-promoting complex subunit 4-like WD40" evidence="6">
    <location>
        <begin position="28"/>
        <end position="113"/>
    </location>
</feature>